<protein>
    <submittedName>
        <fullName evidence="9">TMEM129</fullName>
        <ecNumber evidence="9">2.3.2.27</ecNumber>
    </submittedName>
</protein>
<dbReference type="InterPro" id="IPR018801">
    <property type="entry name" value="TM129"/>
</dbReference>
<evidence type="ECO:0000256" key="6">
    <source>
        <dbReference type="SAM" id="Coils"/>
    </source>
</evidence>
<keyword evidence="3 8" id="KW-0812">Transmembrane</keyword>
<dbReference type="Pfam" id="PF10272">
    <property type="entry name" value="Tmpp129"/>
    <property type="match status" value="1"/>
</dbReference>
<dbReference type="OrthoDB" id="10055027at2759"/>
<comment type="similarity">
    <text evidence="2">Belongs to the TMEM129 family.</text>
</comment>
<evidence type="ECO:0000313" key="10">
    <source>
        <dbReference type="Proteomes" id="UP000683360"/>
    </source>
</evidence>
<reference evidence="9" key="1">
    <citation type="submission" date="2021-03" db="EMBL/GenBank/DDBJ databases">
        <authorList>
            <person name="Bekaert M."/>
        </authorList>
    </citation>
    <scope>NUCLEOTIDE SEQUENCE</scope>
</reference>
<organism evidence="9 10">
    <name type="scientific">Mytilus edulis</name>
    <name type="common">Blue mussel</name>
    <dbReference type="NCBI Taxonomy" id="6550"/>
    <lineage>
        <taxon>Eukaryota</taxon>
        <taxon>Metazoa</taxon>
        <taxon>Spiralia</taxon>
        <taxon>Lophotrochozoa</taxon>
        <taxon>Mollusca</taxon>
        <taxon>Bivalvia</taxon>
        <taxon>Autobranchia</taxon>
        <taxon>Pteriomorphia</taxon>
        <taxon>Mytilida</taxon>
        <taxon>Mytiloidea</taxon>
        <taxon>Mytilidae</taxon>
        <taxon>Mytilinae</taxon>
        <taxon>Mytilus</taxon>
    </lineage>
</organism>
<proteinExistence type="inferred from homology"/>
<evidence type="ECO:0000256" key="5">
    <source>
        <dbReference type="ARBA" id="ARBA00023136"/>
    </source>
</evidence>
<dbReference type="AlphaFoldDB" id="A0A8S3QTW5"/>
<feature type="compositionally biased region" description="Basic and acidic residues" evidence="7">
    <location>
        <begin position="1"/>
        <end position="31"/>
    </location>
</feature>
<evidence type="ECO:0000256" key="1">
    <source>
        <dbReference type="ARBA" id="ARBA00004141"/>
    </source>
</evidence>
<dbReference type="GO" id="GO:0016020">
    <property type="term" value="C:membrane"/>
    <property type="evidence" value="ECO:0007669"/>
    <property type="project" value="UniProtKB-SubCell"/>
</dbReference>
<dbReference type="Proteomes" id="UP000683360">
    <property type="component" value="Unassembled WGS sequence"/>
</dbReference>
<accession>A0A8S3QTW5</accession>
<keyword evidence="9" id="KW-0808">Transferase</keyword>
<evidence type="ECO:0000256" key="8">
    <source>
        <dbReference type="SAM" id="Phobius"/>
    </source>
</evidence>
<keyword evidence="5 8" id="KW-0472">Membrane</keyword>
<dbReference type="GO" id="GO:0016567">
    <property type="term" value="P:protein ubiquitination"/>
    <property type="evidence" value="ECO:0007669"/>
    <property type="project" value="InterPro"/>
</dbReference>
<evidence type="ECO:0000256" key="3">
    <source>
        <dbReference type="ARBA" id="ARBA00022692"/>
    </source>
</evidence>
<dbReference type="GO" id="GO:0061630">
    <property type="term" value="F:ubiquitin protein ligase activity"/>
    <property type="evidence" value="ECO:0007669"/>
    <property type="project" value="UniProtKB-EC"/>
</dbReference>
<feature type="transmembrane region" description="Helical" evidence="8">
    <location>
        <begin position="217"/>
        <end position="238"/>
    </location>
</feature>
<keyword evidence="10" id="KW-1185">Reference proteome</keyword>
<keyword evidence="6" id="KW-0175">Coiled coil</keyword>
<feature type="transmembrane region" description="Helical" evidence="8">
    <location>
        <begin position="250"/>
        <end position="274"/>
    </location>
</feature>
<comment type="subcellular location">
    <subcellularLocation>
        <location evidence="1">Membrane</location>
        <topology evidence="1">Multi-pass membrane protein</topology>
    </subcellularLocation>
</comment>
<evidence type="ECO:0000256" key="4">
    <source>
        <dbReference type="ARBA" id="ARBA00022989"/>
    </source>
</evidence>
<keyword evidence="4 8" id="KW-1133">Transmembrane helix</keyword>
<gene>
    <name evidence="9" type="ORF">MEDL_14767</name>
</gene>
<evidence type="ECO:0000313" key="9">
    <source>
        <dbReference type="EMBL" id="CAG2200053.1"/>
    </source>
</evidence>
<dbReference type="PANTHER" id="PTHR31322:SF2">
    <property type="entry name" value="E3 UBIQUITIN-PROTEIN LIGASE TM129"/>
    <property type="match status" value="1"/>
</dbReference>
<dbReference type="GO" id="GO:0005783">
    <property type="term" value="C:endoplasmic reticulum"/>
    <property type="evidence" value="ECO:0007669"/>
    <property type="project" value="TreeGrafter"/>
</dbReference>
<sequence>MVEGNQQEKEGLDNNRQPQEPKRTPDTSENIRRKKVKWPNNKSKSEWQQFDEDVDAILNTTLAGNIDRKIESMTSFIYNIGMDRFGADEKEVVRREGQKNRRESKIAKMRKDLRQLKKRYNQASEDEKPALSELRDTIRKKLKITRRAERTRKRRKKREKARAQFTSDPFQFTSRFLVMIAPPTEFVAAGLTVQNMLASFLGSEELGFIYFHIKRTAATLLIHSCFPLGYFLGLRYVSPLQHLYWFPYFAWYWQIYLTISLFIIIITSAVVFYWSTDNWSRHPIAKELSYLTNNAGSWRAVASSINVEFSRFDKFTSGPHGRRVIVTDSWVMKTSTYFLNITHQNDIHLTLSKSEEHSLSYESMTSVQYLNISVVSINKKVTPFQIRLNSLEYRDLKEKLSGPIRNARNIVIKQSLSDQFLEAFHEQVNLNHDFRLPLNMDCDNCIGCMQKESDVKLVKLCDDPEAGNCVQCFCRPMWCLECMGKWFASRQNQQRPEIWMSGKSPCPTCRATFCVLDVCKIVK</sequence>
<comment type="caution">
    <text evidence="9">The sequence shown here is derived from an EMBL/GenBank/DDBJ whole genome shotgun (WGS) entry which is preliminary data.</text>
</comment>
<keyword evidence="9" id="KW-0012">Acyltransferase</keyword>
<evidence type="ECO:0000256" key="2">
    <source>
        <dbReference type="ARBA" id="ARBA00007332"/>
    </source>
</evidence>
<name>A0A8S3QTW5_MYTED</name>
<dbReference type="EMBL" id="CAJPWZ010000731">
    <property type="protein sequence ID" value="CAG2200053.1"/>
    <property type="molecule type" value="Genomic_DNA"/>
</dbReference>
<dbReference type="EC" id="2.3.2.27" evidence="9"/>
<feature type="coiled-coil region" evidence="6">
    <location>
        <begin position="99"/>
        <end position="126"/>
    </location>
</feature>
<evidence type="ECO:0000256" key="7">
    <source>
        <dbReference type="SAM" id="MobiDB-lite"/>
    </source>
</evidence>
<dbReference type="PANTHER" id="PTHR31322">
    <property type="entry name" value="E3 UBIQUITIN-PROTEIN LIGASE TM129"/>
    <property type="match status" value="1"/>
</dbReference>
<feature type="region of interest" description="Disordered" evidence="7">
    <location>
        <begin position="1"/>
        <end position="45"/>
    </location>
</feature>